<comment type="caution">
    <text evidence="1">The sequence shown here is derived from an EMBL/GenBank/DDBJ whole genome shotgun (WGS) entry which is preliminary data.</text>
</comment>
<sequence length="84" mass="9465">MNASAGTPEWGPTASELEETWVEMQGEFLDVKEGYTFDVHNDCDSLDAEEEEDGDYFDEADFNTLDAFDTVESRELDSDKELGL</sequence>
<proteinExistence type="predicted"/>
<dbReference type="Proteomes" id="UP001437256">
    <property type="component" value="Unassembled WGS sequence"/>
</dbReference>
<reference evidence="1 2" key="1">
    <citation type="submission" date="2024-05" db="EMBL/GenBank/DDBJ databases">
        <title>A draft genome resource for the thread blight pathogen Marasmius tenuissimus strain MS-2.</title>
        <authorList>
            <person name="Yulfo-Soto G.E."/>
            <person name="Baruah I.K."/>
            <person name="Amoako-Attah I."/>
            <person name="Bukari Y."/>
            <person name="Meinhardt L.W."/>
            <person name="Bailey B.A."/>
            <person name="Cohen S.P."/>
        </authorList>
    </citation>
    <scope>NUCLEOTIDE SEQUENCE [LARGE SCALE GENOMIC DNA]</scope>
    <source>
        <strain evidence="1 2">MS-2</strain>
    </source>
</reference>
<gene>
    <name evidence="1" type="ORF">AAF712_011574</name>
</gene>
<accession>A0ABR2ZIW9</accession>
<protein>
    <submittedName>
        <fullName evidence="1">Uncharacterized protein</fullName>
    </submittedName>
</protein>
<evidence type="ECO:0000313" key="1">
    <source>
        <dbReference type="EMBL" id="KAL0061605.1"/>
    </source>
</evidence>
<dbReference type="EMBL" id="JBBXMP010000130">
    <property type="protein sequence ID" value="KAL0061605.1"/>
    <property type="molecule type" value="Genomic_DNA"/>
</dbReference>
<evidence type="ECO:0000313" key="2">
    <source>
        <dbReference type="Proteomes" id="UP001437256"/>
    </source>
</evidence>
<keyword evidence="2" id="KW-1185">Reference proteome</keyword>
<organism evidence="1 2">
    <name type="scientific">Marasmius tenuissimus</name>
    <dbReference type="NCBI Taxonomy" id="585030"/>
    <lineage>
        <taxon>Eukaryota</taxon>
        <taxon>Fungi</taxon>
        <taxon>Dikarya</taxon>
        <taxon>Basidiomycota</taxon>
        <taxon>Agaricomycotina</taxon>
        <taxon>Agaricomycetes</taxon>
        <taxon>Agaricomycetidae</taxon>
        <taxon>Agaricales</taxon>
        <taxon>Marasmiineae</taxon>
        <taxon>Marasmiaceae</taxon>
        <taxon>Marasmius</taxon>
    </lineage>
</organism>
<name>A0ABR2ZIW9_9AGAR</name>